<dbReference type="Gene3D" id="1.20.1250.20">
    <property type="entry name" value="MFS general substrate transporter like domains"/>
    <property type="match status" value="1"/>
</dbReference>
<dbReference type="PANTHER" id="PTHR10924:SF6">
    <property type="entry name" value="SOLUTE CARRIER FAMILY 49 MEMBER A3"/>
    <property type="match status" value="1"/>
</dbReference>
<evidence type="ECO:0000256" key="5">
    <source>
        <dbReference type="SAM" id="MobiDB-lite"/>
    </source>
</evidence>
<proteinExistence type="predicted"/>
<sequence>MMLASSQEGNVRIEEGVSSSTEKTEKTSPEKTRKIEPFELEKAQREEQNEEDEDGTENLEAALLPPSEQHRRQQKQQKPRVYFQRWIQLGYLSGLAMLSDWICFSVAASKDQFEELYEIEDSTKLIDWFLFTNVVSCFLVTDCVARMGLQRCIRAAAILMAIGACLRMLSSYVGYNYPLVLAGTLMVGAAQPFFQCTPPLLSAIWFASDERATSTAVALNFNQIGIATAFLVGGPMAGSGDPKGLQWYFVLMAVLCVALAVGTCLQFQAKPPTAPSPSEMDKQQNHNHKEPPFYASAIQFFRTPGFVRALAAFVCSITVTNVVGALIEEVMHRGGIEETWHVALAGGVFEVAIVLGGIVLGGYVDRTKNYKSVTTACLGISIILLLPLGLTEHKLGKEPAVMVISLLLLGFFTGPIQPINAELAVDVTFPGDETAVESTQQIFGNLVSALLMPCAEWAAHQDYQLFKRIPLLACDIRGDVILLVAVTVVTMLYFSGFHAPLKRTKADMH</sequence>
<feature type="region of interest" description="Disordered" evidence="5">
    <location>
        <begin position="1"/>
        <end position="57"/>
    </location>
</feature>
<dbReference type="InterPro" id="IPR036259">
    <property type="entry name" value="MFS_trans_sf"/>
</dbReference>
<feature type="transmembrane region" description="Helical" evidence="6">
    <location>
        <begin position="175"/>
        <end position="194"/>
    </location>
</feature>
<dbReference type="InterPro" id="IPR011701">
    <property type="entry name" value="MFS"/>
</dbReference>
<dbReference type="GO" id="GO:0016020">
    <property type="term" value="C:membrane"/>
    <property type="evidence" value="ECO:0007669"/>
    <property type="project" value="UniProtKB-SubCell"/>
</dbReference>
<reference evidence="7" key="1">
    <citation type="submission" date="2021-01" db="EMBL/GenBank/DDBJ databases">
        <authorList>
            <person name="Corre E."/>
            <person name="Pelletier E."/>
            <person name="Niang G."/>
            <person name="Scheremetjew M."/>
            <person name="Finn R."/>
            <person name="Kale V."/>
            <person name="Holt S."/>
            <person name="Cochrane G."/>
            <person name="Meng A."/>
            <person name="Brown T."/>
            <person name="Cohen L."/>
        </authorList>
    </citation>
    <scope>NUCLEOTIDE SEQUENCE</scope>
    <source>
        <strain evidence="7">Pop2</strain>
    </source>
</reference>
<organism evidence="7">
    <name type="scientific">Ditylum brightwellii</name>
    <dbReference type="NCBI Taxonomy" id="49249"/>
    <lineage>
        <taxon>Eukaryota</taxon>
        <taxon>Sar</taxon>
        <taxon>Stramenopiles</taxon>
        <taxon>Ochrophyta</taxon>
        <taxon>Bacillariophyta</taxon>
        <taxon>Mediophyceae</taxon>
        <taxon>Lithodesmiophycidae</taxon>
        <taxon>Lithodesmiales</taxon>
        <taxon>Lithodesmiaceae</taxon>
        <taxon>Ditylum</taxon>
    </lineage>
</organism>
<keyword evidence="3 6" id="KW-1133">Transmembrane helix</keyword>
<dbReference type="SUPFAM" id="SSF103473">
    <property type="entry name" value="MFS general substrate transporter"/>
    <property type="match status" value="1"/>
</dbReference>
<feature type="transmembrane region" description="Helical" evidence="6">
    <location>
        <begin position="339"/>
        <end position="364"/>
    </location>
</feature>
<accession>A0A6U3XH67</accession>
<feature type="transmembrane region" description="Helical" evidence="6">
    <location>
        <begin position="400"/>
        <end position="419"/>
    </location>
</feature>
<dbReference type="AlphaFoldDB" id="A0A6U3XH67"/>
<dbReference type="EMBL" id="HBGN01001167">
    <property type="protein sequence ID" value="CAD9314343.1"/>
    <property type="molecule type" value="Transcribed_RNA"/>
</dbReference>
<name>A0A6U3XH67_9STRA</name>
<feature type="transmembrane region" description="Helical" evidence="6">
    <location>
        <begin position="128"/>
        <end position="145"/>
    </location>
</feature>
<evidence type="ECO:0000256" key="4">
    <source>
        <dbReference type="ARBA" id="ARBA00023136"/>
    </source>
</evidence>
<feature type="transmembrane region" description="Helical" evidence="6">
    <location>
        <begin position="480"/>
        <end position="499"/>
    </location>
</feature>
<evidence type="ECO:0000256" key="1">
    <source>
        <dbReference type="ARBA" id="ARBA00004141"/>
    </source>
</evidence>
<feature type="transmembrane region" description="Helical" evidence="6">
    <location>
        <begin position="306"/>
        <end position="327"/>
    </location>
</feature>
<protein>
    <recommendedName>
        <fullName evidence="8">Major facilitator superfamily (MFS) profile domain-containing protein</fullName>
    </recommendedName>
</protein>
<dbReference type="InterPro" id="IPR049680">
    <property type="entry name" value="FLVCR1-2_SLC49-like"/>
</dbReference>
<feature type="transmembrane region" description="Helical" evidence="6">
    <location>
        <begin position="370"/>
        <end position="388"/>
    </location>
</feature>
<keyword evidence="2 6" id="KW-0812">Transmembrane</keyword>
<dbReference type="Pfam" id="PF07690">
    <property type="entry name" value="MFS_1"/>
    <property type="match status" value="1"/>
</dbReference>
<keyword evidence="4 6" id="KW-0472">Membrane</keyword>
<evidence type="ECO:0000313" key="7">
    <source>
        <dbReference type="EMBL" id="CAD9314343.1"/>
    </source>
</evidence>
<evidence type="ECO:0000256" key="6">
    <source>
        <dbReference type="SAM" id="Phobius"/>
    </source>
</evidence>
<comment type="subcellular location">
    <subcellularLocation>
        <location evidence="1">Membrane</location>
        <topology evidence="1">Multi-pass membrane protein</topology>
    </subcellularLocation>
</comment>
<evidence type="ECO:0000256" key="2">
    <source>
        <dbReference type="ARBA" id="ARBA00022692"/>
    </source>
</evidence>
<evidence type="ECO:0008006" key="8">
    <source>
        <dbReference type="Google" id="ProtNLM"/>
    </source>
</evidence>
<gene>
    <name evidence="7" type="ORF">DBRI1063_LOCUS749</name>
</gene>
<feature type="compositionally biased region" description="Basic and acidic residues" evidence="5">
    <location>
        <begin position="22"/>
        <end position="47"/>
    </location>
</feature>
<feature type="transmembrane region" description="Helical" evidence="6">
    <location>
        <begin position="247"/>
        <end position="269"/>
    </location>
</feature>
<evidence type="ECO:0000256" key="3">
    <source>
        <dbReference type="ARBA" id="ARBA00022989"/>
    </source>
</evidence>
<dbReference type="PANTHER" id="PTHR10924">
    <property type="entry name" value="MAJOR FACILITATOR SUPERFAMILY PROTEIN-RELATED"/>
    <property type="match status" value="1"/>
</dbReference>
<feature type="transmembrane region" description="Helical" evidence="6">
    <location>
        <begin position="86"/>
        <end position="108"/>
    </location>
</feature>
<feature type="compositionally biased region" description="Acidic residues" evidence="5">
    <location>
        <begin position="48"/>
        <end position="57"/>
    </location>
</feature>
<dbReference type="GO" id="GO:0022857">
    <property type="term" value="F:transmembrane transporter activity"/>
    <property type="evidence" value="ECO:0007669"/>
    <property type="project" value="InterPro"/>
</dbReference>